<dbReference type="GO" id="GO:0016757">
    <property type="term" value="F:glycosyltransferase activity"/>
    <property type="evidence" value="ECO:0007669"/>
    <property type="project" value="UniProtKB-KW"/>
</dbReference>
<dbReference type="Gene3D" id="3.30.1310.20">
    <property type="entry name" value="PRTase-like"/>
    <property type="match status" value="1"/>
</dbReference>
<name>B9XRC8_PEDPL</name>
<dbReference type="SUPFAM" id="SSF53271">
    <property type="entry name" value="PRTase-like"/>
    <property type="match status" value="1"/>
</dbReference>
<dbReference type="InterPro" id="IPR029057">
    <property type="entry name" value="PRTase-like"/>
</dbReference>
<keyword evidence="2" id="KW-0328">Glycosyltransferase</keyword>
<evidence type="ECO:0000259" key="1">
    <source>
        <dbReference type="Pfam" id="PF00156"/>
    </source>
</evidence>
<dbReference type="CDD" id="cd06223">
    <property type="entry name" value="PRTases_typeI"/>
    <property type="match status" value="1"/>
</dbReference>
<reference evidence="2 3" key="1">
    <citation type="journal article" date="2011" name="J. Bacteriol.">
        <title>Genome sequence of 'Pedosphaera parvula' Ellin514, an aerobic Verrucomicrobial isolate from pasture soil.</title>
        <authorList>
            <person name="Kant R."/>
            <person name="van Passel M.W."/>
            <person name="Sangwan P."/>
            <person name="Palva A."/>
            <person name="Lucas S."/>
            <person name="Copeland A."/>
            <person name="Lapidus A."/>
            <person name="Glavina Del Rio T."/>
            <person name="Dalin E."/>
            <person name="Tice H."/>
            <person name="Bruce D."/>
            <person name="Goodwin L."/>
            <person name="Pitluck S."/>
            <person name="Chertkov O."/>
            <person name="Larimer F.W."/>
            <person name="Land M.L."/>
            <person name="Hauser L."/>
            <person name="Brettin T.S."/>
            <person name="Detter J.C."/>
            <person name="Han S."/>
            <person name="de Vos W.M."/>
            <person name="Janssen P.H."/>
            <person name="Smidt H."/>
        </authorList>
    </citation>
    <scope>NUCLEOTIDE SEQUENCE [LARGE SCALE GENOMIC DNA]</scope>
    <source>
        <strain evidence="2 3">Ellin514</strain>
    </source>
</reference>
<gene>
    <name evidence="2" type="ORF">Cflav_PD0483</name>
</gene>
<proteinExistence type="predicted"/>
<dbReference type="Proteomes" id="UP000003688">
    <property type="component" value="Unassembled WGS sequence"/>
</dbReference>
<dbReference type="OrthoDB" id="9810066at2"/>
<dbReference type="STRING" id="320771.Cflav_PD0483"/>
<organism evidence="2 3">
    <name type="scientific">Pedosphaera parvula (strain Ellin514)</name>
    <dbReference type="NCBI Taxonomy" id="320771"/>
    <lineage>
        <taxon>Bacteria</taxon>
        <taxon>Pseudomonadati</taxon>
        <taxon>Verrucomicrobiota</taxon>
        <taxon>Pedosphaerae</taxon>
        <taxon>Pedosphaerales</taxon>
        <taxon>Pedosphaeraceae</taxon>
        <taxon>Pedosphaera</taxon>
    </lineage>
</organism>
<dbReference type="RefSeq" id="WP_007418361.1">
    <property type="nucleotide sequence ID" value="NZ_ABOX02000062.1"/>
</dbReference>
<accession>B9XRC8</accession>
<dbReference type="EMBL" id="ABOX02000062">
    <property type="protein sequence ID" value="EEF57615.1"/>
    <property type="molecule type" value="Genomic_DNA"/>
</dbReference>
<dbReference type="Pfam" id="PF00156">
    <property type="entry name" value="Pribosyltran"/>
    <property type="match status" value="1"/>
</dbReference>
<keyword evidence="2" id="KW-0808">Transferase</keyword>
<evidence type="ECO:0000313" key="3">
    <source>
        <dbReference type="Proteomes" id="UP000003688"/>
    </source>
</evidence>
<evidence type="ECO:0000313" key="2">
    <source>
        <dbReference type="EMBL" id="EEF57615.1"/>
    </source>
</evidence>
<dbReference type="Gene3D" id="3.40.50.2020">
    <property type="match status" value="1"/>
</dbReference>
<keyword evidence="3" id="KW-1185">Reference proteome</keyword>
<dbReference type="AlphaFoldDB" id="B9XRC8"/>
<dbReference type="InterPro" id="IPR000836">
    <property type="entry name" value="PRTase_dom"/>
</dbReference>
<sequence length="209" mass="22610">MTFSSREDAGRQLAEDLVQRDLQVDLIVGLPRGGVVVAAEVAHALHKPLDVLVVRKIGHPRHREYGIGAIAEGGVVLLHQDAIRESFVSKDELDEVIAEENQTLANYRARFHEASLYVKGKRVILVDDGIATGATTEVAVKAARKLGATSIIVAAPVASTSAYHHLSRVADEVIALLIDPGFMAVGQYYDEFDQTTDEEVIALLHAPTV</sequence>
<comment type="caution">
    <text evidence="2">The sequence shown here is derived from an EMBL/GenBank/DDBJ whole genome shotgun (WGS) entry which is preliminary data.</text>
</comment>
<protein>
    <submittedName>
        <fullName evidence="2">Phosphoribosyltransferase</fullName>
    </submittedName>
</protein>
<feature type="domain" description="Phosphoribosyltransferase" evidence="1">
    <location>
        <begin position="7"/>
        <end position="171"/>
    </location>
</feature>